<dbReference type="AlphaFoldDB" id="A0A9W9FUJ8"/>
<dbReference type="Pfam" id="PF22980">
    <property type="entry name" value="Myb_DNA-bind_8"/>
    <property type="match status" value="1"/>
</dbReference>
<comment type="caution">
    <text evidence="3">The sequence shown here is derived from an EMBL/GenBank/DDBJ whole genome shotgun (WGS) entry which is preliminary data.</text>
</comment>
<feature type="compositionally biased region" description="Acidic residues" evidence="1">
    <location>
        <begin position="94"/>
        <end position="118"/>
    </location>
</feature>
<dbReference type="OrthoDB" id="3944408at2759"/>
<reference evidence="3" key="1">
    <citation type="submission" date="2022-11" db="EMBL/GenBank/DDBJ databases">
        <authorList>
            <person name="Petersen C."/>
        </authorList>
    </citation>
    <scope>NUCLEOTIDE SEQUENCE</scope>
    <source>
        <strain evidence="3">IBT 30069</strain>
    </source>
</reference>
<dbReference type="EMBL" id="JAPQKH010000003">
    <property type="protein sequence ID" value="KAJ5106705.1"/>
    <property type="molecule type" value="Genomic_DNA"/>
</dbReference>
<accession>A0A9W9FUJ8</accession>
<name>A0A9W9FUJ8_9EURO</name>
<protein>
    <recommendedName>
        <fullName evidence="2">Myb-like DNA-binding domain-containing protein</fullName>
    </recommendedName>
</protein>
<evidence type="ECO:0000313" key="4">
    <source>
        <dbReference type="Proteomes" id="UP001149165"/>
    </source>
</evidence>
<sequence>MPGAKSTPKAKRVSKATPKSAQPSGKKNAYTGTADAKLVLLYMCFKNKEGPTDFKAVGQAYGISATAAQYRYYRLRDFMEKQDLPGMKKAPAGNDEDSVEMEDYEEQAEDEDNQEEVDFGVLFEA</sequence>
<keyword evidence="4" id="KW-1185">Reference proteome</keyword>
<evidence type="ECO:0000259" key="2">
    <source>
        <dbReference type="Pfam" id="PF22980"/>
    </source>
</evidence>
<organism evidence="3 4">
    <name type="scientific">Penicillium angulare</name>
    <dbReference type="NCBI Taxonomy" id="116970"/>
    <lineage>
        <taxon>Eukaryota</taxon>
        <taxon>Fungi</taxon>
        <taxon>Dikarya</taxon>
        <taxon>Ascomycota</taxon>
        <taxon>Pezizomycotina</taxon>
        <taxon>Eurotiomycetes</taxon>
        <taxon>Eurotiomycetidae</taxon>
        <taxon>Eurotiales</taxon>
        <taxon>Aspergillaceae</taxon>
        <taxon>Penicillium</taxon>
    </lineage>
</organism>
<dbReference type="Proteomes" id="UP001149165">
    <property type="component" value="Unassembled WGS sequence"/>
</dbReference>
<feature type="region of interest" description="Disordered" evidence="1">
    <location>
        <begin position="1"/>
        <end position="29"/>
    </location>
</feature>
<feature type="region of interest" description="Disordered" evidence="1">
    <location>
        <begin position="84"/>
        <end position="119"/>
    </location>
</feature>
<proteinExistence type="predicted"/>
<reference evidence="3" key="2">
    <citation type="journal article" date="2023" name="IMA Fungus">
        <title>Comparative genomic study of the Penicillium genus elucidates a diverse pangenome and 15 lateral gene transfer events.</title>
        <authorList>
            <person name="Petersen C."/>
            <person name="Sorensen T."/>
            <person name="Nielsen M.R."/>
            <person name="Sondergaard T.E."/>
            <person name="Sorensen J.L."/>
            <person name="Fitzpatrick D.A."/>
            <person name="Frisvad J.C."/>
            <person name="Nielsen K.L."/>
        </authorList>
    </citation>
    <scope>NUCLEOTIDE SEQUENCE</scope>
    <source>
        <strain evidence="3">IBT 30069</strain>
    </source>
</reference>
<feature type="domain" description="Myb-like DNA-binding" evidence="2">
    <location>
        <begin position="35"/>
        <end position="79"/>
    </location>
</feature>
<evidence type="ECO:0000313" key="3">
    <source>
        <dbReference type="EMBL" id="KAJ5106705.1"/>
    </source>
</evidence>
<evidence type="ECO:0000256" key="1">
    <source>
        <dbReference type="SAM" id="MobiDB-lite"/>
    </source>
</evidence>
<dbReference type="InterPro" id="IPR054505">
    <property type="entry name" value="Myb_DNA-bind_8"/>
</dbReference>
<gene>
    <name evidence="3" type="ORF">N7456_003380</name>
</gene>